<dbReference type="AlphaFoldDB" id="A0A1G9RHS4"/>
<proteinExistence type="predicted"/>
<dbReference type="STRING" id="211114.SAMN04489726_0478"/>
<evidence type="ECO:0000256" key="1">
    <source>
        <dbReference type="ARBA" id="ARBA00001947"/>
    </source>
</evidence>
<comment type="cofactor">
    <cofactor evidence="1">
        <name>Zn(2+)</name>
        <dbReference type="ChEBI" id="CHEBI:29105"/>
    </cofactor>
</comment>
<dbReference type="SMART" id="SM00829">
    <property type="entry name" value="PKS_ER"/>
    <property type="match status" value="1"/>
</dbReference>
<accession>A0A1G9RHS4</accession>
<dbReference type="InterPro" id="IPR013149">
    <property type="entry name" value="ADH-like_C"/>
</dbReference>
<sequence>MLATTLHGPGDIRVERVPDPVITQPTDAVVTVTHSCICGSDLWPYQGVSPSQPGARIGHEFLGRVAEVGAGVSTLRVGDLVVAPFMFSDGECAYCREQLPTSCVNGGMWGKANDGGQGEAVRVPFADATLVKLPSDADEALMPALLSLSDVLPTGHHAATIAGVRPGATVAVVGDGAVGLCAVLAARRLGAERIIAMGRHETRTAIARTFGATDVVAARGDEAVEAVNELTGGEGAHAVIEAVGTSQSMQTAISIARPGGGIGYVGVPHLGGEGLDIDRLFKRNIALRGGVAPARAYIEELLPDVLSGAVDPSPIFDTTIKLDEVAEGYAAMNDRRALKVLITL</sequence>
<dbReference type="PANTHER" id="PTHR42813:SF2">
    <property type="entry name" value="DEHYDROGENASE, ZINC-CONTAINING, PUTATIVE (AFU_ORTHOLOGUE AFUA_2G02810)-RELATED"/>
    <property type="match status" value="1"/>
</dbReference>
<protein>
    <recommendedName>
        <fullName evidence="4">Enoyl reductase (ER) domain-containing protein</fullName>
    </recommendedName>
</protein>
<dbReference type="Gene3D" id="3.90.180.10">
    <property type="entry name" value="Medium-chain alcohol dehydrogenases, catalytic domain"/>
    <property type="match status" value="1"/>
</dbReference>
<dbReference type="EMBL" id="LT629701">
    <property type="protein sequence ID" value="SDM22879.1"/>
    <property type="molecule type" value="Genomic_DNA"/>
</dbReference>
<dbReference type="OrthoDB" id="241504at2"/>
<dbReference type="InterPro" id="IPR013154">
    <property type="entry name" value="ADH-like_N"/>
</dbReference>
<gene>
    <name evidence="5" type="ORF">SAMN04489726_0478</name>
</gene>
<dbReference type="SUPFAM" id="SSF51735">
    <property type="entry name" value="NAD(P)-binding Rossmann-fold domains"/>
    <property type="match status" value="1"/>
</dbReference>
<feature type="domain" description="Enoyl reductase (ER)" evidence="4">
    <location>
        <begin position="8"/>
        <end position="342"/>
    </location>
</feature>
<dbReference type="RefSeq" id="WP_030433594.1">
    <property type="nucleotide sequence ID" value="NZ_JOEF01000047.1"/>
</dbReference>
<evidence type="ECO:0000256" key="3">
    <source>
        <dbReference type="ARBA" id="ARBA00022833"/>
    </source>
</evidence>
<dbReference type="CDD" id="cd08287">
    <property type="entry name" value="FDH_like_ADH3"/>
    <property type="match status" value="1"/>
</dbReference>
<dbReference type="Pfam" id="PF00107">
    <property type="entry name" value="ADH_zinc_N"/>
    <property type="match status" value="1"/>
</dbReference>
<dbReference type="Pfam" id="PF08240">
    <property type="entry name" value="ADH_N"/>
    <property type="match status" value="1"/>
</dbReference>
<evidence type="ECO:0000259" key="4">
    <source>
        <dbReference type="SMART" id="SM00829"/>
    </source>
</evidence>
<dbReference type="GO" id="GO:0016491">
    <property type="term" value="F:oxidoreductase activity"/>
    <property type="evidence" value="ECO:0007669"/>
    <property type="project" value="InterPro"/>
</dbReference>
<evidence type="ECO:0000313" key="6">
    <source>
        <dbReference type="Proteomes" id="UP000183376"/>
    </source>
</evidence>
<evidence type="ECO:0000313" key="5">
    <source>
        <dbReference type="EMBL" id="SDM22879.1"/>
    </source>
</evidence>
<dbReference type="InterPro" id="IPR036291">
    <property type="entry name" value="NAD(P)-bd_dom_sf"/>
</dbReference>
<dbReference type="Gene3D" id="3.40.50.720">
    <property type="entry name" value="NAD(P)-binding Rossmann-like Domain"/>
    <property type="match status" value="1"/>
</dbReference>
<dbReference type="GO" id="GO:0046872">
    <property type="term" value="F:metal ion binding"/>
    <property type="evidence" value="ECO:0007669"/>
    <property type="project" value="UniProtKB-KW"/>
</dbReference>
<dbReference type="PANTHER" id="PTHR42813">
    <property type="entry name" value="ZINC-TYPE ALCOHOL DEHYDROGENASE-LIKE"/>
    <property type="match status" value="1"/>
</dbReference>
<dbReference type="eggNOG" id="COG1063">
    <property type="taxonomic scope" value="Bacteria"/>
</dbReference>
<organism evidence="5 6">
    <name type="scientific">Allokutzneria albata</name>
    <name type="common">Kibdelosporangium albatum</name>
    <dbReference type="NCBI Taxonomy" id="211114"/>
    <lineage>
        <taxon>Bacteria</taxon>
        <taxon>Bacillati</taxon>
        <taxon>Actinomycetota</taxon>
        <taxon>Actinomycetes</taxon>
        <taxon>Pseudonocardiales</taxon>
        <taxon>Pseudonocardiaceae</taxon>
        <taxon>Allokutzneria</taxon>
    </lineage>
</organism>
<evidence type="ECO:0000256" key="2">
    <source>
        <dbReference type="ARBA" id="ARBA00022723"/>
    </source>
</evidence>
<keyword evidence="3" id="KW-0862">Zinc</keyword>
<dbReference type="InterPro" id="IPR011032">
    <property type="entry name" value="GroES-like_sf"/>
</dbReference>
<keyword evidence="2" id="KW-0479">Metal-binding</keyword>
<reference evidence="5 6" key="1">
    <citation type="submission" date="2016-10" db="EMBL/GenBank/DDBJ databases">
        <authorList>
            <person name="de Groot N.N."/>
        </authorList>
    </citation>
    <scope>NUCLEOTIDE SEQUENCE [LARGE SCALE GENOMIC DNA]</scope>
    <source>
        <strain evidence="5 6">DSM 44149</strain>
    </source>
</reference>
<dbReference type="InterPro" id="IPR020843">
    <property type="entry name" value="ER"/>
</dbReference>
<dbReference type="Proteomes" id="UP000183376">
    <property type="component" value="Chromosome I"/>
</dbReference>
<name>A0A1G9RHS4_ALLAB</name>
<dbReference type="SUPFAM" id="SSF50129">
    <property type="entry name" value="GroES-like"/>
    <property type="match status" value="1"/>
</dbReference>
<keyword evidence="6" id="KW-1185">Reference proteome</keyword>